<accession>A9V5Z5</accession>
<dbReference type="PANTHER" id="PTHR13490">
    <property type="entry name" value="MITOCHONDRIAL 28S RIBOSOMAL PROTEIN S28"/>
    <property type="match status" value="1"/>
</dbReference>
<feature type="domain" description="Small ribosomal subunit protein mS35 mitochondrial conserved" evidence="1">
    <location>
        <begin position="97"/>
        <end position="174"/>
    </location>
</feature>
<dbReference type="GO" id="GO:0003735">
    <property type="term" value="F:structural constituent of ribosome"/>
    <property type="evidence" value="ECO:0000318"/>
    <property type="project" value="GO_Central"/>
</dbReference>
<dbReference type="AlphaFoldDB" id="A9V5Z5"/>
<dbReference type="GO" id="GO:0005763">
    <property type="term" value="C:mitochondrial small ribosomal subunit"/>
    <property type="evidence" value="ECO:0000318"/>
    <property type="project" value="GO_Central"/>
</dbReference>
<dbReference type="KEGG" id="mbr:MONBRDRAFT_38152"/>
<dbReference type="InterPro" id="IPR039848">
    <property type="entry name" value="Ribosomal_mS35_mt"/>
</dbReference>
<evidence type="ECO:0000313" key="3">
    <source>
        <dbReference type="Proteomes" id="UP000001357"/>
    </source>
</evidence>
<dbReference type="Proteomes" id="UP000001357">
    <property type="component" value="Unassembled WGS sequence"/>
</dbReference>
<organism evidence="2 3">
    <name type="scientific">Monosiga brevicollis</name>
    <name type="common">Choanoflagellate</name>
    <dbReference type="NCBI Taxonomy" id="81824"/>
    <lineage>
        <taxon>Eukaryota</taxon>
        <taxon>Choanoflagellata</taxon>
        <taxon>Craspedida</taxon>
        <taxon>Salpingoecidae</taxon>
        <taxon>Monosiga</taxon>
    </lineage>
</organism>
<evidence type="ECO:0000313" key="2">
    <source>
        <dbReference type="EMBL" id="EDQ86982.1"/>
    </source>
</evidence>
<proteinExistence type="predicted"/>
<dbReference type="GeneID" id="5893429"/>
<dbReference type="PANTHER" id="PTHR13490:SF0">
    <property type="entry name" value="SMALL RIBOSOMAL SUBUNIT PROTEIN MS35"/>
    <property type="match status" value="1"/>
</dbReference>
<evidence type="ECO:0000259" key="1">
    <source>
        <dbReference type="Pfam" id="PF10213"/>
    </source>
</evidence>
<dbReference type="Pfam" id="PF10213">
    <property type="entry name" value="MRP-S28"/>
    <property type="match status" value="1"/>
</dbReference>
<keyword evidence="3" id="KW-1185">Reference proteome</keyword>
<dbReference type="RefSeq" id="XP_001748221.1">
    <property type="nucleotide sequence ID" value="XM_001748169.1"/>
</dbReference>
<dbReference type="STRING" id="81824.A9V5Z5"/>
<protein>
    <recommendedName>
        <fullName evidence="1">Small ribosomal subunit protein mS35 mitochondrial conserved domain-containing protein</fullName>
    </recommendedName>
</protein>
<dbReference type="InParanoid" id="A9V5Z5"/>
<dbReference type="InterPro" id="IPR019349">
    <property type="entry name" value="Ribosomal_mS35_mit"/>
</dbReference>
<dbReference type="EMBL" id="CH991562">
    <property type="protein sequence ID" value="EDQ86982.1"/>
    <property type="molecule type" value="Genomic_DNA"/>
</dbReference>
<gene>
    <name evidence="2" type="ORF">MONBRDRAFT_38152</name>
</gene>
<reference evidence="2 3" key="1">
    <citation type="journal article" date="2008" name="Nature">
        <title>The genome of the choanoflagellate Monosiga brevicollis and the origin of metazoans.</title>
        <authorList>
            <consortium name="JGI Sequencing"/>
            <person name="King N."/>
            <person name="Westbrook M.J."/>
            <person name="Young S.L."/>
            <person name="Kuo A."/>
            <person name="Abedin M."/>
            <person name="Chapman J."/>
            <person name="Fairclough S."/>
            <person name="Hellsten U."/>
            <person name="Isogai Y."/>
            <person name="Letunic I."/>
            <person name="Marr M."/>
            <person name="Pincus D."/>
            <person name="Putnam N."/>
            <person name="Rokas A."/>
            <person name="Wright K.J."/>
            <person name="Zuzow R."/>
            <person name="Dirks W."/>
            <person name="Good M."/>
            <person name="Goodstein D."/>
            <person name="Lemons D."/>
            <person name="Li W."/>
            <person name="Lyons J.B."/>
            <person name="Morris A."/>
            <person name="Nichols S."/>
            <person name="Richter D.J."/>
            <person name="Salamov A."/>
            <person name="Bork P."/>
            <person name="Lim W.A."/>
            <person name="Manning G."/>
            <person name="Miller W.T."/>
            <person name="McGinnis W."/>
            <person name="Shapiro H."/>
            <person name="Tjian R."/>
            <person name="Grigoriev I.V."/>
            <person name="Rokhsar D."/>
        </authorList>
    </citation>
    <scope>NUCLEOTIDE SEQUENCE [LARGE SCALE GENOMIC DNA]</scope>
    <source>
        <strain evidence="3">MX1 / ATCC 50154</strain>
    </source>
</reference>
<sequence length="250" mass="27729">MATKMMAAAACSGVRGVVMGVGRRVSVSGLMVRAVAARCHMSVGAKRGGAVFPAVPSGVSFQLTGMQQTDDDISLERMKKPTNLVDPVSFSSIRRSQCKVAQLGLEPPAAAILKEIADNRYNANKDELRLVSSRYPSREMNRHHVQEVLKLLMLESMVDKQVRQNRSDFSLQGRGKYKPKPKAKARTITRQARSAIVHTTSAFKHKDRICRARVVQAATNFKHALDGIRRRFPVCKVFENGDQEALKLRN</sequence>
<dbReference type="GO" id="GO:0032543">
    <property type="term" value="P:mitochondrial translation"/>
    <property type="evidence" value="ECO:0007669"/>
    <property type="project" value="InterPro"/>
</dbReference>
<name>A9V5Z5_MONBE</name>